<evidence type="ECO:0000313" key="4">
    <source>
        <dbReference type="Proteomes" id="UP000076727"/>
    </source>
</evidence>
<dbReference type="PROSITE" id="PS50157">
    <property type="entry name" value="ZINC_FINGER_C2H2_2"/>
    <property type="match status" value="2"/>
</dbReference>
<keyword evidence="1" id="KW-0862">Zinc</keyword>
<keyword evidence="4" id="KW-1185">Reference proteome</keyword>
<name>A0A165KJT9_9APHY</name>
<organism evidence="3 4">
    <name type="scientific">Daedalea quercina L-15889</name>
    <dbReference type="NCBI Taxonomy" id="1314783"/>
    <lineage>
        <taxon>Eukaryota</taxon>
        <taxon>Fungi</taxon>
        <taxon>Dikarya</taxon>
        <taxon>Basidiomycota</taxon>
        <taxon>Agaricomycotina</taxon>
        <taxon>Agaricomycetes</taxon>
        <taxon>Polyporales</taxon>
        <taxon>Fomitopsis</taxon>
    </lineage>
</organism>
<dbReference type="AlphaFoldDB" id="A0A165KJT9"/>
<dbReference type="InterPro" id="IPR013087">
    <property type="entry name" value="Znf_C2H2_type"/>
</dbReference>
<keyword evidence="1" id="KW-0863">Zinc-finger</keyword>
<evidence type="ECO:0000313" key="3">
    <source>
        <dbReference type="EMBL" id="KZT63235.1"/>
    </source>
</evidence>
<evidence type="ECO:0000259" key="2">
    <source>
        <dbReference type="PROSITE" id="PS50157"/>
    </source>
</evidence>
<feature type="domain" description="C2H2-type" evidence="2">
    <location>
        <begin position="243"/>
        <end position="271"/>
    </location>
</feature>
<protein>
    <recommendedName>
        <fullName evidence="2">C2H2-type domain-containing protein</fullName>
    </recommendedName>
</protein>
<dbReference type="Pfam" id="PF12013">
    <property type="entry name" value="OrsD"/>
    <property type="match status" value="1"/>
</dbReference>
<dbReference type="Proteomes" id="UP000076727">
    <property type="component" value="Unassembled WGS sequence"/>
</dbReference>
<proteinExistence type="predicted"/>
<dbReference type="GO" id="GO:0008270">
    <property type="term" value="F:zinc ion binding"/>
    <property type="evidence" value="ECO:0007669"/>
    <property type="project" value="UniProtKB-KW"/>
</dbReference>
<keyword evidence="1" id="KW-0479">Metal-binding</keyword>
<sequence length="412" mass="44685">MSAAASIATCTHCGDVFPTRSSRDRHTKQCPLTVYIQVENGIIGLKAISKGQFQCACAGQDCPEIFQRRSDLIEHLSLGSHWLGAWVNPQTVEGPIQQLVAKAASSTVNTPPAVVGNVLGSAGSGTGDGGQHASSEVITRTAVNEASMLAFIEDRDLVHTEWLTSIGLCYQKTLSILCCMVCKVALTKDQVQGHLSEHHKLITLDSEQLDEECKALRVTGQFCDLGTEDSVPAIGGLSLHRGYGCPLCLKASASTESLRVHYHTSHCDAIPRPKEWCACYMQRLSNVPPHHRWFRVSLPTALPIQLGSSGGASVPSSSLPDFVQEMGKLSTVIVEPRDAREISPWLLNTQWHVHTGPYSASQLRQLVTGPSPNDFPSLASLVEEYYMAAVSLVKETDLLVLQHLNSDDPVKQ</sequence>
<feature type="domain" description="C2H2-type" evidence="2">
    <location>
        <begin position="53"/>
        <end position="81"/>
    </location>
</feature>
<dbReference type="STRING" id="1314783.A0A165KJT9"/>
<accession>A0A165KJT9</accession>
<dbReference type="SMART" id="SM00355">
    <property type="entry name" value="ZnF_C2H2"/>
    <property type="match status" value="4"/>
</dbReference>
<dbReference type="EMBL" id="KV429211">
    <property type="protein sequence ID" value="KZT63235.1"/>
    <property type="molecule type" value="Genomic_DNA"/>
</dbReference>
<reference evidence="3 4" key="1">
    <citation type="journal article" date="2016" name="Mol. Biol. Evol.">
        <title>Comparative Genomics of Early-Diverging Mushroom-Forming Fungi Provides Insights into the Origins of Lignocellulose Decay Capabilities.</title>
        <authorList>
            <person name="Nagy L.G."/>
            <person name="Riley R."/>
            <person name="Tritt A."/>
            <person name="Adam C."/>
            <person name="Daum C."/>
            <person name="Floudas D."/>
            <person name="Sun H."/>
            <person name="Yadav J.S."/>
            <person name="Pangilinan J."/>
            <person name="Larsson K.H."/>
            <person name="Matsuura K."/>
            <person name="Barry K."/>
            <person name="Labutti K."/>
            <person name="Kuo R."/>
            <person name="Ohm R.A."/>
            <person name="Bhattacharya S.S."/>
            <person name="Shirouzu T."/>
            <person name="Yoshinaga Y."/>
            <person name="Martin F.M."/>
            <person name="Grigoriev I.V."/>
            <person name="Hibbett D.S."/>
        </authorList>
    </citation>
    <scope>NUCLEOTIDE SEQUENCE [LARGE SCALE GENOMIC DNA]</scope>
    <source>
        <strain evidence="3 4">L-15889</strain>
    </source>
</reference>
<dbReference type="InterPro" id="IPR022698">
    <property type="entry name" value="OrsD"/>
</dbReference>
<gene>
    <name evidence="3" type="ORF">DAEQUDRAFT_770796</name>
</gene>
<dbReference type="OrthoDB" id="2752606at2759"/>
<evidence type="ECO:0000256" key="1">
    <source>
        <dbReference type="PROSITE-ProRule" id="PRU00042"/>
    </source>
</evidence>
<dbReference type="PROSITE" id="PS00028">
    <property type="entry name" value="ZINC_FINGER_C2H2_1"/>
    <property type="match status" value="1"/>
</dbReference>